<proteinExistence type="predicted"/>
<protein>
    <submittedName>
        <fullName evidence="1">Uncharacterized protein</fullName>
    </submittedName>
</protein>
<sequence>MVQLIFHDLQYGILNLIYLSDDKIEFYKKARQLYIEVNSIQNHNSICRFISNSFQGPHTLREILFIERLDKLPFIEWKRMTLRLKSYECSFSSFYDENQTSLTEITQKL</sequence>
<evidence type="ECO:0000313" key="1">
    <source>
        <dbReference type="EMBL" id="KRX41766.1"/>
    </source>
</evidence>
<reference evidence="1 2" key="1">
    <citation type="submission" date="2015-01" db="EMBL/GenBank/DDBJ databases">
        <title>Evolution of Trichinella species and genotypes.</title>
        <authorList>
            <person name="Korhonen P.K."/>
            <person name="Edoardo P."/>
            <person name="Giuseppe L.R."/>
            <person name="Gasser R.B."/>
        </authorList>
    </citation>
    <scope>NUCLEOTIDE SEQUENCE [LARGE SCALE GENOMIC DNA]</scope>
    <source>
        <strain evidence="1">ISS417</strain>
    </source>
</reference>
<dbReference type="EMBL" id="JYDJ01000162">
    <property type="protein sequence ID" value="KRX41766.1"/>
    <property type="molecule type" value="Genomic_DNA"/>
</dbReference>
<dbReference type="Proteomes" id="UP000055048">
    <property type="component" value="Unassembled WGS sequence"/>
</dbReference>
<comment type="caution">
    <text evidence="1">The sequence shown here is derived from an EMBL/GenBank/DDBJ whole genome shotgun (WGS) entry which is preliminary data.</text>
</comment>
<evidence type="ECO:0000313" key="2">
    <source>
        <dbReference type="Proteomes" id="UP000055048"/>
    </source>
</evidence>
<dbReference type="AlphaFoldDB" id="A0A0V0TRW4"/>
<name>A0A0V0TRW4_9BILA</name>
<keyword evidence="2" id="KW-1185">Reference proteome</keyword>
<gene>
    <name evidence="1" type="ORF">T05_7585</name>
</gene>
<accession>A0A0V0TRW4</accession>
<organism evidence="1 2">
    <name type="scientific">Trichinella murrelli</name>
    <dbReference type="NCBI Taxonomy" id="144512"/>
    <lineage>
        <taxon>Eukaryota</taxon>
        <taxon>Metazoa</taxon>
        <taxon>Ecdysozoa</taxon>
        <taxon>Nematoda</taxon>
        <taxon>Enoplea</taxon>
        <taxon>Dorylaimia</taxon>
        <taxon>Trichinellida</taxon>
        <taxon>Trichinellidae</taxon>
        <taxon>Trichinella</taxon>
    </lineage>
</organism>